<organism evidence="1">
    <name type="scientific">marine sediment metagenome</name>
    <dbReference type="NCBI Taxonomy" id="412755"/>
    <lineage>
        <taxon>unclassified sequences</taxon>
        <taxon>metagenomes</taxon>
        <taxon>ecological metagenomes</taxon>
    </lineage>
</organism>
<proteinExistence type="predicted"/>
<reference evidence="1" key="1">
    <citation type="journal article" date="2015" name="Nature">
        <title>Complex archaea that bridge the gap between prokaryotes and eukaryotes.</title>
        <authorList>
            <person name="Spang A."/>
            <person name="Saw J.H."/>
            <person name="Jorgensen S.L."/>
            <person name="Zaremba-Niedzwiedzka K."/>
            <person name="Martijn J."/>
            <person name="Lind A.E."/>
            <person name="van Eijk R."/>
            <person name="Schleper C."/>
            <person name="Guy L."/>
            <person name="Ettema T.J."/>
        </authorList>
    </citation>
    <scope>NUCLEOTIDE SEQUENCE</scope>
</reference>
<accession>A0A0F8ZG29</accession>
<protein>
    <submittedName>
        <fullName evidence="1">Uncharacterized protein</fullName>
    </submittedName>
</protein>
<evidence type="ECO:0000313" key="1">
    <source>
        <dbReference type="EMBL" id="KKK92733.1"/>
    </source>
</evidence>
<dbReference type="EMBL" id="LAZR01048084">
    <property type="protein sequence ID" value="KKK92733.1"/>
    <property type="molecule type" value="Genomic_DNA"/>
</dbReference>
<gene>
    <name evidence="1" type="ORF">LCGC14_2699980</name>
</gene>
<comment type="caution">
    <text evidence="1">The sequence shown here is derived from an EMBL/GenBank/DDBJ whole genome shotgun (WGS) entry which is preliminary data.</text>
</comment>
<dbReference type="AlphaFoldDB" id="A0A0F8ZG29"/>
<sequence>MARSVAGMDEMLWRKGGMKLHGIVLEADECLEMGVDPVTHRLYVRLRAKGLMQEAIVDHEDFGPEVIEALRQSIQFASHTPR</sequence>
<name>A0A0F8ZG29_9ZZZZ</name>